<sequence>VLPDGRAAVSNGSRVHVER</sequence>
<dbReference type="Proteomes" id="UP000265520">
    <property type="component" value="Unassembled WGS sequence"/>
</dbReference>
<comment type="caution">
    <text evidence="1">The sequence shown here is derived from an EMBL/GenBank/DDBJ whole genome shotgun (WGS) entry which is preliminary data.</text>
</comment>
<feature type="non-terminal residue" evidence="1">
    <location>
        <position position="1"/>
    </location>
</feature>
<proteinExistence type="predicted"/>
<organism evidence="1 2">
    <name type="scientific">Trifolium medium</name>
    <dbReference type="NCBI Taxonomy" id="97028"/>
    <lineage>
        <taxon>Eukaryota</taxon>
        <taxon>Viridiplantae</taxon>
        <taxon>Streptophyta</taxon>
        <taxon>Embryophyta</taxon>
        <taxon>Tracheophyta</taxon>
        <taxon>Spermatophyta</taxon>
        <taxon>Magnoliopsida</taxon>
        <taxon>eudicotyledons</taxon>
        <taxon>Gunneridae</taxon>
        <taxon>Pentapetalae</taxon>
        <taxon>rosids</taxon>
        <taxon>fabids</taxon>
        <taxon>Fabales</taxon>
        <taxon>Fabaceae</taxon>
        <taxon>Papilionoideae</taxon>
        <taxon>50 kb inversion clade</taxon>
        <taxon>NPAAA clade</taxon>
        <taxon>Hologalegina</taxon>
        <taxon>IRL clade</taxon>
        <taxon>Trifolieae</taxon>
        <taxon>Trifolium</taxon>
    </lineage>
</organism>
<dbReference type="EMBL" id="LXQA010007080">
    <property type="protein sequence ID" value="MCH84603.1"/>
    <property type="molecule type" value="Genomic_DNA"/>
</dbReference>
<protein>
    <submittedName>
        <fullName evidence="1">Uncharacterized protein</fullName>
    </submittedName>
</protein>
<reference evidence="1 2" key="1">
    <citation type="journal article" date="2018" name="Front. Plant Sci.">
        <title>Red Clover (Trifolium pratense) and Zigzag Clover (T. medium) - A Picture of Genomic Similarities and Differences.</title>
        <authorList>
            <person name="Dluhosova J."/>
            <person name="Istvanek J."/>
            <person name="Nedelnik J."/>
            <person name="Repkova J."/>
        </authorList>
    </citation>
    <scope>NUCLEOTIDE SEQUENCE [LARGE SCALE GENOMIC DNA]</scope>
    <source>
        <strain evidence="2">cv. 10/8</strain>
        <tissue evidence="1">Leaf</tissue>
    </source>
</reference>
<keyword evidence="2" id="KW-1185">Reference proteome</keyword>
<dbReference type="AlphaFoldDB" id="A0A392MBS8"/>
<accession>A0A392MBS8</accession>
<evidence type="ECO:0000313" key="1">
    <source>
        <dbReference type="EMBL" id="MCH84603.1"/>
    </source>
</evidence>
<gene>
    <name evidence="1" type="ORF">A2U01_0005435</name>
</gene>
<name>A0A392MBS8_9FABA</name>
<evidence type="ECO:0000313" key="2">
    <source>
        <dbReference type="Proteomes" id="UP000265520"/>
    </source>
</evidence>